<feature type="domain" description="Major facilitator superfamily (MFS) profile" evidence="10">
    <location>
        <begin position="23"/>
        <end position="467"/>
    </location>
</feature>
<organism evidence="11 12">
    <name type="scientific">Morchella conica CCBAS932</name>
    <dbReference type="NCBI Taxonomy" id="1392247"/>
    <lineage>
        <taxon>Eukaryota</taxon>
        <taxon>Fungi</taxon>
        <taxon>Dikarya</taxon>
        <taxon>Ascomycota</taxon>
        <taxon>Pezizomycotina</taxon>
        <taxon>Pezizomycetes</taxon>
        <taxon>Pezizales</taxon>
        <taxon>Morchellaceae</taxon>
        <taxon>Morchella</taxon>
    </lineage>
</organism>
<dbReference type="SUPFAM" id="SSF103473">
    <property type="entry name" value="MFS general substrate transporter"/>
    <property type="match status" value="1"/>
</dbReference>
<keyword evidence="3 8" id="KW-0813">Transport</keyword>
<dbReference type="InterPro" id="IPR003663">
    <property type="entry name" value="Sugar/inositol_transpt"/>
</dbReference>
<dbReference type="STRING" id="1392247.A0A3N4KRL4"/>
<keyword evidence="7 9" id="KW-0472">Membrane</keyword>
<comment type="subcellular location">
    <subcellularLocation>
        <location evidence="1">Membrane</location>
        <topology evidence="1">Multi-pass membrane protein</topology>
    </subcellularLocation>
</comment>
<dbReference type="GO" id="GO:0005886">
    <property type="term" value="C:plasma membrane"/>
    <property type="evidence" value="ECO:0007669"/>
    <property type="project" value="TreeGrafter"/>
</dbReference>
<dbReference type="FunFam" id="1.20.1250.20:FF:000044">
    <property type="entry name" value="Hexose transporter Hxt3p"/>
    <property type="match status" value="1"/>
</dbReference>
<feature type="transmembrane region" description="Helical" evidence="9">
    <location>
        <begin position="423"/>
        <end position="440"/>
    </location>
</feature>
<name>A0A3N4KRL4_9PEZI</name>
<feature type="transmembrane region" description="Helical" evidence="9">
    <location>
        <begin position="446"/>
        <end position="463"/>
    </location>
</feature>
<dbReference type="PANTHER" id="PTHR48022">
    <property type="entry name" value="PLASTIDIC GLUCOSE TRANSPORTER 4"/>
    <property type="match status" value="1"/>
</dbReference>
<evidence type="ECO:0000313" key="11">
    <source>
        <dbReference type="EMBL" id="RPB08405.1"/>
    </source>
</evidence>
<dbReference type="InterPro" id="IPR036259">
    <property type="entry name" value="MFS_trans_sf"/>
</dbReference>
<dbReference type="PROSITE" id="PS00217">
    <property type="entry name" value="SUGAR_TRANSPORT_2"/>
    <property type="match status" value="1"/>
</dbReference>
<dbReference type="PROSITE" id="PS50850">
    <property type="entry name" value="MFS"/>
    <property type="match status" value="1"/>
</dbReference>
<evidence type="ECO:0000259" key="10">
    <source>
        <dbReference type="PROSITE" id="PS50850"/>
    </source>
</evidence>
<protein>
    <submittedName>
        <fullName evidence="11">General substrate transporter</fullName>
    </submittedName>
</protein>
<feature type="transmembrane region" description="Helical" evidence="9">
    <location>
        <begin position="378"/>
        <end position="402"/>
    </location>
</feature>
<evidence type="ECO:0000313" key="12">
    <source>
        <dbReference type="Proteomes" id="UP000277580"/>
    </source>
</evidence>
<feature type="transmembrane region" description="Helical" evidence="9">
    <location>
        <begin position="283"/>
        <end position="305"/>
    </location>
</feature>
<reference evidence="11 12" key="1">
    <citation type="journal article" date="2018" name="Nat. Ecol. Evol.">
        <title>Pezizomycetes genomes reveal the molecular basis of ectomycorrhizal truffle lifestyle.</title>
        <authorList>
            <person name="Murat C."/>
            <person name="Payen T."/>
            <person name="Noel B."/>
            <person name="Kuo A."/>
            <person name="Morin E."/>
            <person name="Chen J."/>
            <person name="Kohler A."/>
            <person name="Krizsan K."/>
            <person name="Balestrini R."/>
            <person name="Da Silva C."/>
            <person name="Montanini B."/>
            <person name="Hainaut M."/>
            <person name="Levati E."/>
            <person name="Barry K.W."/>
            <person name="Belfiori B."/>
            <person name="Cichocki N."/>
            <person name="Clum A."/>
            <person name="Dockter R.B."/>
            <person name="Fauchery L."/>
            <person name="Guy J."/>
            <person name="Iotti M."/>
            <person name="Le Tacon F."/>
            <person name="Lindquist E.A."/>
            <person name="Lipzen A."/>
            <person name="Malagnac F."/>
            <person name="Mello A."/>
            <person name="Molinier V."/>
            <person name="Miyauchi S."/>
            <person name="Poulain J."/>
            <person name="Riccioni C."/>
            <person name="Rubini A."/>
            <person name="Sitrit Y."/>
            <person name="Splivallo R."/>
            <person name="Traeger S."/>
            <person name="Wang M."/>
            <person name="Zifcakova L."/>
            <person name="Wipf D."/>
            <person name="Zambonelli A."/>
            <person name="Paolocci F."/>
            <person name="Nowrousian M."/>
            <person name="Ottonello S."/>
            <person name="Baldrian P."/>
            <person name="Spatafora J.W."/>
            <person name="Henrissat B."/>
            <person name="Nagy L.G."/>
            <person name="Aury J.M."/>
            <person name="Wincker P."/>
            <person name="Grigoriev I.V."/>
            <person name="Bonfante P."/>
            <person name="Martin F.M."/>
        </authorList>
    </citation>
    <scope>NUCLEOTIDE SEQUENCE [LARGE SCALE GENOMIC DNA]</scope>
    <source>
        <strain evidence="11 12">CCBAS932</strain>
    </source>
</reference>
<dbReference type="Pfam" id="PF00083">
    <property type="entry name" value="Sugar_tr"/>
    <property type="match status" value="1"/>
</dbReference>
<keyword evidence="6 9" id="KW-1133">Transmembrane helix</keyword>
<dbReference type="PRINTS" id="PR00171">
    <property type="entry name" value="SUGRTRNSPORT"/>
</dbReference>
<evidence type="ECO:0000256" key="8">
    <source>
        <dbReference type="RuleBase" id="RU003346"/>
    </source>
</evidence>
<dbReference type="EMBL" id="ML119164">
    <property type="protein sequence ID" value="RPB08405.1"/>
    <property type="molecule type" value="Genomic_DNA"/>
</dbReference>
<evidence type="ECO:0000256" key="5">
    <source>
        <dbReference type="ARBA" id="ARBA00022692"/>
    </source>
</evidence>
<evidence type="ECO:0000256" key="3">
    <source>
        <dbReference type="ARBA" id="ARBA00022448"/>
    </source>
</evidence>
<keyword evidence="4" id="KW-0762">Sugar transport</keyword>
<dbReference type="GO" id="GO:0005351">
    <property type="term" value="F:carbohydrate:proton symporter activity"/>
    <property type="evidence" value="ECO:0007669"/>
    <property type="project" value="TreeGrafter"/>
</dbReference>
<dbReference type="OrthoDB" id="2241241at2759"/>
<feature type="transmembrane region" description="Helical" evidence="9">
    <location>
        <begin position="159"/>
        <end position="180"/>
    </location>
</feature>
<keyword evidence="12" id="KW-1185">Reference proteome</keyword>
<dbReference type="PANTHER" id="PTHR48022:SF75">
    <property type="entry name" value="GALACTOSE TRANSPORTER-RELATED"/>
    <property type="match status" value="1"/>
</dbReference>
<evidence type="ECO:0000256" key="6">
    <source>
        <dbReference type="ARBA" id="ARBA00022989"/>
    </source>
</evidence>
<comment type="similarity">
    <text evidence="2 8">Belongs to the major facilitator superfamily. Sugar transporter (TC 2.A.1.1) family.</text>
</comment>
<feature type="transmembrane region" description="Helical" evidence="9">
    <location>
        <begin position="192"/>
        <end position="211"/>
    </location>
</feature>
<dbReference type="CDD" id="cd17356">
    <property type="entry name" value="MFS_HXT"/>
    <property type="match status" value="1"/>
</dbReference>
<feature type="transmembrane region" description="Helical" evidence="9">
    <location>
        <begin position="71"/>
        <end position="88"/>
    </location>
</feature>
<dbReference type="Gene3D" id="1.20.1250.20">
    <property type="entry name" value="MFS general substrate transporter like domains"/>
    <property type="match status" value="1"/>
</dbReference>
<keyword evidence="5 9" id="KW-0812">Transmembrane</keyword>
<sequence length="533" mass="58106">MSAVATSRLDEIRSVVSGPIMILGLVASMGGFLFGADTGQVSGFIIMEDFMKRFAEDRGLGVYAWSQTREGLIVGMLSIGALIGALIAGPLGNSFGRKKAMIGIVFVYFIGNTISISAQHAWYQIIIGRVFSGIAIGALSSLVPVYVSETVPKQVRGAMVASYQLFVTCGLLTSYCVNLGTSRVSNSGEWRGPLAIGYFWASSLMVGMFFLPESPRWLLANDKNEECLAALRFIAGAKNRDKKGFIEGEYQDIEALVREAAAAGKASFFSSFDPKGKALYRTLLGFMLMVCQQLTGANYFFYYGASIFKSVGISNSFATQIILGAVNVVCTFPGLWFIEKFGRRKTLIGGALWQMAWLLIFGAIGSEKDPSEKSIGGVLILCACMFIASFASTWGPGTWVCVGEMYPLRTRSHSSAIATTGNWMWNFLLTFFTPFITKAIGYRYGYVFAGCNFLAAVIVYFFLYESSSLSLEQVEDMYNDTNVNPWNSSKWVPHGLASRNEAVDVSKEQQAIAAGVFAEAQHDERVAGNKAYA</sequence>
<evidence type="ECO:0000256" key="9">
    <source>
        <dbReference type="SAM" id="Phobius"/>
    </source>
</evidence>
<feature type="transmembrane region" description="Helical" evidence="9">
    <location>
        <begin position="317"/>
        <end position="338"/>
    </location>
</feature>
<feature type="transmembrane region" description="Helical" evidence="9">
    <location>
        <begin position="100"/>
        <end position="120"/>
    </location>
</feature>
<dbReference type="InParanoid" id="A0A3N4KRL4"/>
<feature type="transmembrane region" description="Helical" evidence="9">
    <location>
        <begin position="126"/>
        <end position="147"/>
    </location>
</feature>
<proteinExistence type="inferred from homology"/>
<evidence type="ECO:0000256" key="4">
    <source>
        <dbReference type="ARBA" id="ARBA00022597"/>
    </source>
</evidence>
<dbReference type="PROSITE" id="PS00216">
    <property type="entry name" value="SUGAR_TRANSPORT_1"/>
    <property type="match status" value="1"/>
</dbReference>
<dbReference type="InterPro" id="IPR050360">
    <property type="entry name" value="MFS_Sugar_Transporters"/>
</dbReference>
<dbReference type="InterPro" id="IPR005828">
    <property type="entry name" value="MFS_sugar_transport-like"/>
</dbReference>
<accession>A0A3N4KRL4</accession>
<evidence type="ECO:0000256" key="2">
    <source>
        <dbReference type="ARBA" id="ARBA00010992"/>
    </source>
</evidence>
<feature type="transmembrane region" description="Helical" evidence="9">
    <location>
        <begin position="347"/>
        <end position="366"/>
    </location>
</feature>
<dbReference type="FunCoup" id="A0A3N4KRL4">
    <property type="interactions" value="1326"/>
</dbReference>
<dbReference type="InterPro" id="IPR020846">
    <property type="entry name" value="MFS_dom"/>
</dbReference>
<evidence type="ECO:0000256" key="7">
    <source>
        <dbReference type="ARBA" id="ARBA00023136"/>
    </source>
</evidence>
<dbReference type="InterPro" id="IPR005829">
    <property type="entry name" value="Sugar_transporter_CS"/>
</dbReference>
<dbReference type="AlphaFoldDB" id="A0A3N4KRL4"/>
<dbReference type="NCBIfam" id="TIGR00879">
    <property type="entry name" value="SP"/>
    <property type="match status" value="1"/>
</dbReference>
<feature type="transmembrane region" description="Helical" evidence="9">
    <location>
        <begin position="12"/>
        <end position="34"/>
    </location>
</feature>
<gene>
    <name evidence="11" type="ORF">P167DRAFT_512304</name>
</gene>
<dbReference type="Proteomes" id="UP000277580">
    <property type="component" value="Unassembled WGS sequence"/>
</dbReference>
<evidence type="ECO:0000256" key="1">
    <source>
        <dbReference type="ARBA" id="ARBA00004141"/>
    </source>
</evidence>